<accession>A0A840W1Q9</accession>
<evidence type="ECO:0000313" key="2">
    <source>
        <dbReference type="EMBL" id="MBB5490739.1"/>
    </source>
</evidence>
<protein>
    <recommendedName>
        <fullName evidence="1">DUF4097 domain-containing protein</fullName>
    </recommendedName>
</protein>
<feature type="domain" description="DUF4097" evidence="1">
    <location>
        <begin position="127"/>
        <end position="256"/>
    </location>
</feature>
<evidence type="ECO:0000259" key="1">
    <source>
        <dbReference type="Pfam" id="PF13349"/>
    </source>
</evidence>
<proteinExistence type="predicted"/>
<dbReference type="InterPro" id="IPR006311">
    <property type="entry name" value="TAT_signal"/>
</dbReference>
<dbReference type="AlphaFoldDB" id="A0A840W1Q9"/>
<dbReference type="InterPro" id="IPR025164">
    <property type="entry name" value="Toastrack_DUF4097"/>
</dbReference>
<dbReference type="Proteomes" id="UP000579647">
    <property type="component" value="Unassembled WGS sequence"/>
</dbReference>
<dbReference type="PROSITE" id="PS51318">
    <property type="entry name" value="TAT"/>
    <property type="match status" value="1"/>
</dbReference>
<sequence length="260" mass="26853">MDRQPEPTPRVPREEARRRLLAAGGTLLALALLAGCGQSADLAGSEAGAEEKTYGDVPELLIVEVDDADLEIVPHEAEQIRVVREETGNAGGDWELTGDTLELKMDCGTFSDCRVRYEVFVPADTALSVETDNGDVSVSGFSAPAEVRSGNGTVAVSDVTGPLTLTSGNGDMNLSGIGSESLSAATDNGTIDAVFSEAPAEVEVSTNNGAATLALPGGPYAVFETFDDGEVVNELPSDDTSTSTVTARTDNGTITLVPTS</sequence>
<dbReference type="Gene3D" id="2.160.20.120">
    <property type="match status" value="1"/>
</dbReference>
<gene>
    <name evidence="2" type="ORF">HNR07_001876</name>
</gene>
<dbReference type="EMBL" id="JACHDO010000001">
    <property type="protein sequence ID" value="MBB5490739.1"/>
    <property type="molecule type" value="Genomic_DNA"/>
</dbReference>
<evidence type="ECO:0000313" key="3">
    <source>
        <dbReference type="Proteomes" id="UP000579647"/>
    </source>
</evidence>
<dbReference type="Pfam" id="PF13349">
    <property type="entry name" value="DUF4097"/>
    <property type="match status" value="1"/>
</dbReference>
<name>A0A840W1Q9_9ACTN</name>
<reference evidence="2 3" key="1">
    <citation type="submission" date="2020-08" db="EMBL/GenBank/DDBJ databases">
        <title>Sequencing the genomes of 1000 actinobacteria strains.</title>
        <authorList>
            <person name="Klenk H.-P."/>
        </authorList>
    </citation>
    <scope>NUCLEOTIDE SEQUENCE [LARGE SCALE GENOMIC DNA]</scope>
    <source>
        <strain evidence="2 3">DSM 44598</strain>
    </source>
</reference>
<comment type="caution">
    <text evidence="2">The sequence shown here is derived from an EMBL/GenBank/DDBJ whole genome shotgun (WGS) entry which is preliminary data.</text>
</comment>
<organism evidence="2 3">
    <name type="scientific">Nocardiopsis metallicus</name>
    <dbReference type="NCBI Taxonomy" id="179819"/>
    <lineage>
        <taxon>Bacteria</taxon>
        <taxon>Bacillati</taxon>
        <taxon>Actinomycetota</taxon>
        <taxon>Actinomycetes</taxon>
        <taxon>Streptosporangiales</taxon>
        <taxon>Nocardiopsidaceae</taxon>
        <taxon>Nocardiopsis</taxon>
    </lineage>
</organism>
<keyword evidence="3" id="KW-1185">Reference proteome</keyword>
<dbReference type="RefSeq" id="WP_184364347.1">
    <property type="nucleotide sequence ID" value="NZ_BAAAKM010000086.1"/>
</dbReference>